<dbReference type="GO" id="GO:0043908">
    <property type="term" value="F:Ser(Gly)-tRNA(Ala) hydrolase activity"/>
    <property type="evidence" value="ECO:0007669"/>
    <property type="project" value="UniProtKB-UniRule"/>
</dbReference>
<organism evidence="3 4">
    <name type="scientific">Thalassovita mediterranea</name>
    <dbReference type="NCBI Taxonomy" id="340021"/>
    <lineage>
        <taxon>Bacteria</taxon>
        <taxon>Pseudomonadati</taxon>
        <taxon>Pseudomonadota</taxon>
        <taxon>Alphaproteobacteria</taxon>
        <taxon>Rhodobacterales</taxon>
        <taxon>Roseobacteraceae</taxon>
        <taxon>Thalassovita</taxon>
    </lineage>
</organism>
<dbReference type="HAMAP" id="MF_00518">
    <property type="entry name" value="Deacylase_Dtd"/>
    <property type="match status" value="1"/>
</dbReference>
<dbReference type="Gene3D" id="3.50.80.10">
    <property type="entry name" value="D-tyrosyl-tRNA(Tyr) deacylase"/>
    <property type="match status" value="1"/>
</dbReference>
<dbReference type="PANTHER" id="PTHR10472:SF5">
    <property type="entry name" value="D-AMINOACYL-TRNA DEACYLASE 1"/>
    <property type="match status" value="1"/>
</dbReference>
<protein>
    <recommendedName>
        <fullName evidence="2">D-aminoacyl-tRNA deacylase</fullName>
        <shortName evidence="2">DTD</shortName>
        <ecNumber evidence="2">3.1.1.96</ecNumber>
    </recommendedName>
    <alternativeName>
        <fullName evidence="2">Gly-tRNA(Ala) deacylase</fullName>
        <ecNumber evidence="2">3.1.1.-</ecNumber>
    </alternativeName>
</protein>
<comment type="domain">
    <text evidence="2">A Gly-cisPro motif from one monomer fits into the active site of the other monomer to allow specific chiral rejection of L-amino acids.</text>
</comment>
<dbReference type="EC" id="3.1.1.-" evidence="2"/>
<sequence length="148" mass="15760">MRALLQRISHASVTVDGEKIGRSGPGLLILICAIQGDTEAQADYLATKIAKQRIFKDEAGKMNKSVRDIGGSALVVSQFTLAADTSRGNRPGFSSAARPEEGKALYEYFAAKLAAEGVPVETGEFGADMKVELLNDGPVTIWMDTEAV</sequence>
<dbReference type="AlphaFoldDB" id="A0A0P1GSM1"/>
<evidence type="ECO:0000256" key="2">
    <source>
        <dbReference type="HAMAP-Rule" id="MF_00518"/>
    </source>
</evidence>
<dbReference type="Proteomes" id="UP000051681">
    <property type="component" value="Unassembled WGS sequence"/>
</dbReference>
<comment type="similarity">
    <text evidence="1 2">Belongs to the DTD family.</text>
</comment>
<dbReference type="EC" id="3.1.1.96" evidence="2"/>
<keyword evidence="2" id="KW-0963">Cytoplasm</keyword>
<dbReference type="Pfam" id="PF02580">
    <property type="entry name" value="Tyr_Deacylase"/>
    <property type="match status" value="1"/>
</dbReference>
<accession>A0A0P1GSM1</accession>
<dbReference type="GO" id="GO:0051500">
    <property type="term" value="F:D-tyrosyl-tRNA(Tyr) deacylase activity"/>
    <property type="evidence" value="ECO:0007669"/>
    <property type="project" value="TreeGrafter"/>
</dbReference>
<keyword evidence="2" id="KW-0694">RNA-binding</keyword>
<dbReference type="RefSeq" id="WP_058319888.1">
    <property type="nucleotide sequence ID" value="NZ_CYSF01000018.1"/>
</dbReference>
<comment type="function">
    <text evidence="2">An aminoacyl-tRNA editing enzyme that deacylates mischarged D-aminoacyl-tRNAs. Also deacylates mischarged glycyl-tRNA(Ala), protecting cells against glycine mischarging by AlaRS. Acts via tRNA-based rather than protein-based catalysis; rejects L-amino acids rather than detecting D-amino acids in the active site. By recycling D-aminoacyl-tRNA to D-amino acids and free tRNA molecules, this enzyme counteracts the toxicity associated with the formation of D-aminoacyl-tRNA entities in vivo and helps enforce protein L-homochirality.</text>
</comment>
<dbReference type="OrthoDB" id="9801395at2"/>
<comment type="catalytic activity">
    <reaction evidence="2">
        <text>glycyl-tRNA(Ala) + H2O = tRNA(Ala) + glycine + H(+)</text>
        <dbReference type="Rhea" id="RHEA:53744"/>
        <dbReference type="Rhea" id="RHEA-COMP:9657"/>
        <dbReference type="Rhea" id="RHEA-COMP:13640"/>
        <dbReference type="ChEBI" id="CHEBI:15377"/>
        <dbReference type="ChEBI" id="CHEBI:15378"/>
        <dbReference type="ChEBI" id="CHEBI:57305"/>
        <dbReference type="ChEBI" id="CHEBI:78442"/>
        <dbReference type="ChEBI" id="CHEBI:78522"/>
    </reaction>
</comment>
<proteinExistence type="inferred from homology"/>
<comment type="subunit">
    <text evidence="2">Homodimer.</text>
</comment>
<dbReference type="GO" id="GO:0106026">
    <property type="term" value="F:Gly-tRNA(Ala) deacylase activity"/>
    <property type="evidence" value="ECO:0007669"/>
    <property type="project" value="UniProtKB-UniRule"/>
</dbReference>
<dbReference type="NCBIfam" id="TIGR00256">
    <property type="entry name" value="D-aminoacyl-tRNA deacylase"/>
    <property type="match status" value="1"/>
</dbReference>
<gene>
    <name evidence="2 3" type="primary">dtd</name>
    <name evidence="3" type="ORF">TM5383_03063</name>
</gene>
<dbReference type="FunFam" id="3.50.80.10:FF:000001">
    <property type="entry name" value="D-aminoacyl-tRNA deacylase"/>
    <property type="match status" value="1"/>
</dbReference>
<dbReference type="GO" id="GO:0005737">
    <property type="term" value="C:cytoplasm"/>
    <property type="evidence" value="ECO:0007669"/>
    <property type="project" value="UniProtKB-SubCell"/>
</dbReference>
<dbReference type="CDD" id="cd00563">
    <property type="entry name" value="Dtyr_deacylase"/>
    <property type="match status" value="1"/>
</dbReference>
<dbReference type="PANTHER" id="PTHR10472">
    <property type="entry name" value="D-TYROSYL-TRNA TYR DEACYLASE"/>
    <property type="match status" value="1"/>
</dbReference>
<keyword evidence="4" id="KW-1185">Reference proteome</keyword>
<feature type="short sequence motif" description="Gly-cisPro motif, important for rejection of L-amino acids" evidence="2">
    <location>
        <begin position="137"/>
        <end position="138"/>
    </location>
</feature>
<name>A0A0P1GSM1_9RHOB</name>
<dbReference type="STRING" id="340021.TM5383_03063"/>
<dbReference type="EMBL" id="CYSF01000018">
    <property type="protein sequence ID" value="CUH85820.1"/>
    <property type="molecule type" value="Genomic_DNA"/>
</dbReference>
<dbReference type="GO" id="GO:0000049">
    <property type="term" value="F:tRNA binding"/>
    <property type="evidence" value="ECO:0007669"/>
    <property type="project" value="UniProtKB-UniRule"/>
</dbReference>
<evidence type="ECO:0000256" key="1">
    <source>
        <dbReference type="ARBA" id="ARBA00009673"/>
    </source>
</evidence>
<reference evidence="3 4" key="1">
    <citation type="submission" date="2015-09" db="EMBL/GenBank/DDBJ databases">
        <authorList>
            <consortium name="Swine Surveillance"/>
        </authorList>
    </citation>
    <scope>NUCLEOTIDE SEQUENCE [LARGE SCALE GENOMIC DNA]</scope>
    <source>
        <strain evidence="3 4">CECT 8383</strain>
    </source>
</reference>
<dbReference type="InterPro" id="IPR023509">
    <property type="entry name" value="DTD-like_sf"/>
</dbReference>
<dbReference type="GO" id="GO:0019478">
    <property type="term" value="P:D-amino acid catabolic process"/>
    <property type="evidence" value="ECO:0007669"/>
    <property type="project" value="UniProtKB-UniRule"/>
</dbReference>
<keyword evidence="2 3" id="KW-0378">Hydrolase</keyword>
<evidence type="ECO:0000313" key="4">
    <source>
        <dbReference type="Proteomes" id="UP000051681"/>
    </source>
</evidence>
<keyword evidence="2" id="KW-0820">tRNA-binding</keyword>
<dbReference type="InterPro" id="IPR003732">
    <property type="entry name" value="Daa-tRNA_deacyls_DTD"/>
</dbReference>
<comment type="catalytic activity">
    <reaction evidence="2">
        <text>a D-aminoacyl-tRNA + H2O = a tRNA + a D-alpha-amino acid + H(+)</text>
        <dbReference type="Rhea" id="RHEA:13953"/>
        <dbReference type="Rhea" id="RHEA-COMP:10123"/>
        <dbReference type="Rhea" id="RHEA-COMP:10124"/>
        <dbReference type="ChEBI" id="CHEBI:15377"/>
        <dbReference type="ChEBI" id="CHEBI:15378"/>
        <dbReference type="ChEBI" id="CHEBI:59871"/>
        <dbReference type="ChEBI" id="CHEBI:78442"/>
        <dbReference type="ChEBI" id="CHEBI:79333"/>
        <dbReference type="EC" id="3.1.1.96"/>
    </reaction>
</comment>
<comment type="subcellular location">
    <subcellularLocation>
        <location evidence="2">Cytoplasm</location>
    </subcellularLocation>
</comment>
<evidence type="ECO:0000313" key="3">
    <source>
        <dbReference type="EMBL" id="CUH85820.1"/>
    </source>
</evidence>
<dbReference type="SUPFAM" id="SSF69500">
    <property type="entry name" value="DTD-like"/>
    <property type="match status" value="1"/>
</dbReference>